<name>A0ABN8AK81_9PROT</name>
<organism evidence="1 2">
    <name type="scientific">Candidatus Nitrotoga arctica</name>
    <dbReference type="NCBI Taxonomy" id="453162"/>
    <lineage>
        <taxon>Bacteria</taxon>
        <taxon>Pseudomonadati</taxon>
        <taxon>Pseudomonadota</taxon>
        <taxon>Betaproteobacteria</taxon>
        <taxon>Nitrosomonadales</taxon>
        <taxon>Gallionellaceae</taxon>
        <taxon>Candidatus Nitrotoga</taxon>
    </lineage>
</organism>
<evidence type="ECO:0000313" key="2">
    <source>
        <dbReference type="Proteomes" id="UP000839052"/>
    </source>
</evidence>
<keyword evidence="2" id="KW-1185">Reference proteome</keyword>
<sequence>MKELENKLKELKTLKLMNKLPTPGKTESNTWIAVGCVYSGQGAEK</sequence>
<gene>
    <name evidence="1" type="ORF">NTG6680_0179</name>
</gene>
<protein>
    <submittedName>
        <fullName evidence="1">Uncharacterized protein</fullName>
    </submittedName>
</protein>
<evidence type="ECO:0000313" key="1">
    <source>
        <dbReference type="EMBL" id="CAG9931432.1"/>
    </source>
</evidence>
<proteinExistence type="predicted"/>
<reference evidence="1 2" key="1">
    <citation type="submission" date="2021-10" db="EMBL/GenBank/DDBJ databases">
        <authorList>
            <person name="Koch H."/>
        </authorList>
    </citation>
    <scope>NUCLEOTIDE SEQUENCE [LARGE SCALE GENOMIC DNA]</scope>
    <source>
        <strain evidence="1">6680</strain>
    </source>
</reference>
<accession>A0ABN8AK81</accession>
<dbReference type="Proteomes" id="UP000839052">
    <property type="component" value="Chromosome"/>
</dbReference>
<dbReference type="EMBL" id="OU912926">
    <property type="protein sequence ID" value="CAG9931432.1"/>
    <property type="molecule type" value="Genomic_DNA"/>
</dbReference>